<organism evidence="14 15">
    <name type="scientific">Ditylenchus destructor</name>
    <dbReference type="NCBI Taxonomy" id="166010"/>
    <lineage>
        <taxon>Eukaryota</taxon>
        <taxon>Metazoa</taxon>
        <taxon>Ecdysozoa</taxon>
        <taxon>Nematoda</taxon>
        <taxon>Chromadorea</taxon>
        <taxon>Rhabditida</taxon>
        <taxon>Tylenchina</taxon>
        <taxon>Tylenchomorpha</taxon>
        <taxon>Sphaerularioidea</taxon>
        <taxon>Anguinidae</taxon>
        <taxon>Anguininae</taxon>
        <taxon>Ditylenchus</taxon>
    </lineage>
</organism>
<gene>
    <name evidence="14" type="ORF">DdX_04452</name>
</gene>
<dbReference type="GO" id="GO:0005230">
    <property type="term" value="F:extracellular ligand-gated monoatomic ion channel activity"/>
    <property type="evidence" value="ECO:0007669"/>
    <property type="project" value="InterPro"/>
</dbReference>
<dbReference type="GO" id="GO:0005886">
    <property type="term" value="C:plasma membrane"/>
    <property type="evidence" value="ECO:0007669"/>
    <property type="project" value="UniProtKB-SubCell"/>
</dbReference>
<keyword evidence="10" id="KW-0407">Ion channel</keyword>
<dbReference type="PANTHER" id="PTHR18945">
    <property type="entry name" value="NEUROTRANSMITTER GATED ION CHANNEL"/>
    <property type="match status" value="1"/>
</dbReference>
<evidence type="ECO:0000256" key="1">
    <source>
        <dbReference type="ARBA" id="ARBA00004141"/>
    </source>
</evidence>
<dbReference type="Pfam" id="PF02931">
    <property type="entry name" value="Neur_chan_LBD"/>
    <property type="match status" value="1"/>
</dbReference>
<dbReference type="PRINTS" id="PR00252">
    <property type="entry name" value="NRIONCHANNEL"/>
</dbReference>
<keyword evidence="15" id="KW-1185">Reference proteome</keyword>
<protein>
    <submittedName>
        <fullName evidence="14">Neurotransmitter-gated ion-channel ligand binding domain-containing protein</fullName>
    </submittedName>
</protein>
<evidence type="ECO:0000256" key="4">
    <source>
        <dbReference type="ARBA" id="ARBA00022475"/>
    </source>
</evidence>
<comment type="subcellular location">
    <subcellularLocation>
        <location evidence="2">Cell membrane</location>
    </subcellularLocation>
    <subcellularLocation>
        <location evidence="1">Membrane</location>
        <topology evidence="1">Multi-pass membrane protein</topology>
    </subcellularLocation>
</comment>
<name>A0AAD4NBJ7_9BILA</name>
<dbReference type="Gene3D" id="2.70.170.10">
    <property type="entry name" value="Neurotransmitter-gated ion-channel ligand-binding domain"/>
    <property type="match status" value="1"/>
</dbReference>
<dbReference type="InterPro" id="IPR036719">
    <property type="entry name" value="Neuro-gated_channel_TM_sf"/>
</dbReference>
<feature type="transmembrane region" description="Helical" evidence="11">
    <location>
        <begin position="232"/>
        <end position="253"/>
    </location>
</feature>
<evidence type="ECO:0000256" key="8">
    <source>
        <dbReference type="ARBA" id="ARBA00023065"/>
    </source>
</evidence>
<dbReference type="InterPro" id="IPR006201">
    <property type="entry name" value="Neur_channel"/>
</dbReference>
<keyword evidence="3" id="KW-0813">Transport</keyword>
<feature type="domain" description="Neurotransmitter-gated ion-channel transmembrane" evidence="13">
    <location>
        <begin position="214"/>
        <end position="286"/>
    </location>
</feature>
<evidence type="ECO:0000256" key="2">
    <source>
        <dbReference type="ARBA" id="ARBA00004236"/>
    </source>
</evidence>
<evidence type="ECO:0000256" key="7">
    <source>
        <dbReference type="ARBA" id="ARBA00022989"/>
    </source>
</evidence>
<evidence type="ECO:0000313" key="14">
    <source>
        <dbReference type="EMBL" id="KAI1722146.1"/>
    </source>
</evidence>
<feature type="transmembrane region" description="Helical" evidence="11">
    <location>
        <begin position="265"/>
        <end position="285"/>
    </location>
</feature>
<proteinExistence type="predicted"/>
<dbReference type="CDD" id="cd18990">
    <property type="entry name" value="LGIC_ECD_GABAAR"/>
    <property type="match status" value="1"/>
</dbReference>
<dbReference type="InterPro" id="IPR006202">
    <property type="entry name" value="Neur_chan_lig-bd"/>
</dbReference>
<dbReference type="InterPro" id="IPR036734">
    <property type="entry name" value="Neur_chan_lig-bd_sf"/>
</dbReference>
<dbReference type="InterPro" id="IPR038050">
    <property type="entry name" value="Neuro_actylchol_rec"/>
</dbReference>
<dbReference type="GO" id="GO:0004888">
    <property type="term" value="F:transmembrane signaling receptor activity"/>
    <property type="evidence" value="ECO:0007669"/>
    <property type="project" value="InterPro"/>
</dbReference>
<sequence>MQNYSRSQSPPNPPVPVKVEVTIQDIAELSVLSNSFTADLWFSAIWHDPRLAFSHLDPCRKNLSFDATFENLLWSPNVCLVNTKYTRIHSSPKPNVLLMLLQNGTVWLNYRVRAEAPCEYNLADFPMDTVQCSLVFESYSYNTATVVIDWMPQAITLVTKEFTAADYVLSDINYFKHTEYYKAGEWYRLTLEIGFRRNYGFYIIEIYATMYINVFLSWIAFCISLKALPARVILSVNTLMSLCLQFGNIISSLPPVSYVKSIDLFMFTCIAYIFGSLLEMAFIAYQDKKMLMRSLRFNDGLSALLGLGCFDSFKSAARHSVAYDLESPDQSTLDADFHHFQEYMSRNTVKRKMTRIEYLDRGTRIDRISFVLFPLTFFVFNACYWTYYLSK</sequence>
<evidence type="ECO:0000313" key="15">
    <source>
        <dbReference type="Proteomes" id="UP001201812"/>
    </source>
</evidence>
<dbReference type="Gene3D" id="1.20.58.390">
    <property type="entry name" value="Neurotransmitter-gated ion-channel transmembrane domain"/>
    <property type="match status" value="1"/>
</dbReference>
<reference evidence="14" key="1">
    <citation type="submission" date="2022-01" db="EMBL/GenBank/DDBJ databases">
        <title>Genome Sequence Resource for Two Populations of Ditylenchus destructor, the Migratory Endoparasitic Phytonematode.</title>
        <authorList>
            <person name="Zhang H."/>
            <person name="Lin R."/>
            <person name="Xie B."/>
        </authorList>
    </citation>
    <scope>NUCLEOTIDE SEQUENCE</scope>
    <source>
        <strain evidence="14">BazhouSP</strain>
    </source>
</reference>
<keyword evidence="5 11" id="KW-0812">Transmembrane</keyword>
<feature type="transmembrane region" description="Helical" evidence="11">
    <location>
        <begin position="199"/>
        <end position="225"/>
    </location>
</feature>
<evidence type="ECO:0000259" key="13">
    <source>
        <dbReference type="Pfam" id="PF02932"/>
    </source>
</evidence>
<feature type="transmembrane region" description="Helical" evidence="11">
    <location>
        <begin position="368"/>
        <end position="387"/>
    </location>
</feature>
<accession>A0AAD4NBJ7</accession>
<dbReference type="SUPFAM" id="SSF90112">
    <property type="entry name" value="Neurotransmitter-gated ion-channel transmembrane pore"/>
    <property type="match status" value="1"/>
</dbReference>
<evidence type="ECO:0000256" key="5">
    <source>
        <dbReference type="ARBA" id="ARBA00022692"/>
    </source>
</evidence>
<dbReference type="PRINTS" id="PR00253">
    <property type="entry name" value="GABAARECEPTR"/>
</dbReference>
<dbReference type="FunFam" id="2.70.170.10:FF:000034">
    <property type="entry name" value="Ligand-Gated ion Channel"/>
    <property type="match status" value="1"/>
</dbReference>
<evidence type="ECO:0000256" key="6">
    <source>
        <dbReference type="ARBA" id="ARBA00022729"/>
    </source>
</evidence>
<keyword evidence="4" id="KW-1003">Cell membrane</keyword>
<keyword evidence="7 11" id="KW-1133">Transmembrane helix</keyword>
<dbReference type="Pfam" id="PF02932">
    <property type="entry name" value="Neur_chan_memb"/>
    <property type="match status" value="1"/>
</dbReference>
<dbReference type="CDD" id="cd19049">
    <property type="entry name" value="LGIC_TM_anion"/>
    <property type="match status" value="1"/>
</dbReference>
<dbReference type="EMBL" id="JAKKPZ010000004">
    <property type="protein sequence ID" value="KAI1722146.1"/>
    <property type="molecule type" value="Genomic_DNA"/>
</dbReference>
<evidence type="ECO:0000256" key="9">
    <source>
        <dbReference type="ARBA" id="ARBA00023136"/>
    </source>
</evidence>
<keyword evidence="9 11" id="KW-0472">Membrane</keyword>
<dbReference type="Proteomes" id="UP001201812">
    <property type="component" value="Unassembled WGS sequence"/>
</dbReference>
<evidence type="ECO:0000259" key="12">
    <source>
        <dbReference type="Pfam" id="PF02931"/>
    </source>
</evidence>
<keyword evidence="8" id="KW-0406">Ion transport</keyword>
<dbReference type="InterPro" id="IPR006029">
    <property type="entry name" value="Neurotrans-gated_channel_TM"/>
</dbReference>
<evidence type="ECO:0000256" key="10">
    <source>
        <dbReference type="ARBA" id="ARBA00023303"/>
    </source>
</evidence>
<evidence type="ECO:0000256" key="3">
    <source>
        <dbReference type="ARBA" id="ARBA00022448"/>
    </source>
</evidence>
<dbReference type="InterPro" id="IPR006028">
    <property type="entry name" value="GABAA/Glycine_rcpt"/>
</dbReference>
<comment type="caution">
    <text evidence="14">The sequence shown here is derived from an EMBL/GenBank/DDBJ whole genome shotgun (WGS) entry which is preliminary data.</text>
</comment>
<dbReference type="AlphaFoldDB" id="A0AAD4NBJ7"/>
<feature type="domain" description="Neurotransmitter-gated ion-channel ligand-binding" evidence="12">
    <location>
        <begin position="1"/>
        <end position="198"/>
    </location>
</feature>
<evidence type="ECO:0000256" key="11">
    <source>
        <dbReference type="SAM" id="Phobius"/>
    </source>
</evidence>
<dbReference type="SUPFAM" id="SSF63712">
    <property type="entry name" value="Nicotinic receptor ligand binding domain-like"/>
    <property type="match status" value="1"/>
</dbReference>
<keyword evidence="6" id="KW-0732">Signal</keyword>